<organism evidence="1 2">
    <name type="scientific">Pieris macdunnoughi</name>
    <dbReference type="NCBI Taxonomy" id="345717"/>
    <lineage>
        <taxon>Eukaryota</taxon>
        <taxon>Metazoa</taxon>
        <taxon>Ecdysozoa</taxon>
        <taxon>Arthropoda</taxon>
        <taxon>Hexapoda</taxon>
        <taxon>Insecta</taxon>
        <taxon>Pterygota</taxon>
        <taxon>Neoptera</taxon>
        <taxon>Endopterygota</taxon>
        <taxon>Lepidoptera</taxon>
        <taxon>Glossata</taxon>
        <taxon>Ditrysia</taxon>
        <taxon>Papilionoidea</taxon>
        <taxon>Pieridae</taxon>
        <taxon>Pierinae</taxon>
        <taxon>Pieris</taxon>
    </lineage>
</organism>
<evidence type="ECO:0000313" key="1">
    <source>
        <dbReference type="EMBL" id="CAF4873964.1"/>
    </source>
</evidence>
<comment type="caution">
    <text evidence="1">The sequence shown here is derived from an EMBL/GenBank/DDBJ whole genome shotgun (WGS) entry which is preliminary data.</text>
</comment>
<proteinExistence type="predicted"/>
<dbReference type="AlphaFoldDB" id="A0A821TJK4"/>
<evidence type="ECO:0000313" key="2">
    <source>
        <dbReference type="Proteomes" id="UP000663880"/>
    </source>
</evidence>
<protein>
    <submittedName>
        <fullName evidence="1">Uncharacterized protein</fullName>
    </submittedName>
</protein>
<name>A0A821TJK4_9NEOP</name>
<reference evidence="1" key="1">
    <citation type="submission" date="2021-02" db="EMBL/GenBank/DDBJ databases">
        <authorList>
            <person name="Steward A R."/>
        </authorList>
    </citation>
    <scope>NUCLEOTIDE SEQUENCE</scope>
</reference>
<keyword evidence="2" id="KW-1185">Reference proteome</keyword>
<accession>A0A821TJK4</accession>
<gene>
    <name evidence="1" type="ORF">PMACD_LOCUS9006</name>
</gene>
<dbReference type="EMBL" id="CAJOBZ010000024">
    <property type="protein sequence ID" value="CAF4873964.1"/>
    <property type="molecule type" value="Genomic_DNA"/>
</dbReference>
<dbReference type="Proteomes" id="UP000663880">
    <property type="component" value="Unassembled WGS sequence"/>
</dbReference>
<sequence length="128" mass="14387">MRPEEHNGPLIVEKNSEFVKCFKMDVKSHLLLVAGVFLSDAWPHLLLKRCGLLEGKPVYANLTAVEMIDDPNRAVRGTCGSRRRGGACFERDDGIRLCGLHMESLQKTARLATEQNQYFTDFTVHAVV</sequence>